<dbReference type="PROSITE" id="PS50966">
    <property type="entry name" value="ZF_SWIM"/>
    <property type="match status" value="1"/>
</dbReference>
<evidence type="ECO:0000256" key="3">
    <source>
        <dbReference type="ARBA" id="ARBA00022771"/>
    </source>
</evidence>
<dbReference type="GO" id="GO:0006355">
    <property type="term" value="P:regulation of DNA-templated transcription"/>
    <property type="evidence" value="ECO:0007669"/>
    <property type="project" value="UniProtKB-UniRule"/>
</dbReference>
<dbReference type="EMBL" id="PSQE01000001">
    <property type="protein sequence ID" value="RHN81732.1"/>
    <property type="molecule type" value="Genomic_DNA"/>
</dbReference>
<reference evidence="8" key="1">
    <citation type="journal article" date="2018" name="Nat. Plants">
        <title>Whole-genome landscape of Medicago truncatula symbiotic genes.</title>
        <authorList>
            <person name="Pecrix Y."/>
            <person name="Gamas P."/>
            <person name="Carrere S."/>
        </authorList>
    </citation>
    <scope>NUCLEOTIDE SEQUENCE</scope>
    <source>
        <tissue evidence="8">Leaves</tissue>
    </source>
</reference>
<dbReference type="OrthoDB" id="1386588at2759"/>
<organism evidence="8">
    <name type="scientific">Medicago truncatula</name>
    <name type="common">Barrel medic</name>
    <name type="synonym">Medicago tribuloides</name>
    <dbReference type="NCBI Taxonomy" id="3880"/>
    <lineage>
        <taxon>Eukaryota</taxon>
        <taxon>Viridiplantae</taxon>
        <taxon>Streptophyta</taxon>
        <taxon>Embryophyta</taxon>
        <taxon>Tracheophyta</taxon>
        <taxon>Spermatophyta</taxon>
        <taxon>Magnoliopsida</taxon>
        <taxon>eudicotyledons</taxon>
        <taxon>Gunneridae</taxon>
        <taxon>Pentapetalae</taxon>
        <taxon>rosids</taxon>
        <taxon>fabids</taxon>
        <taxon>Fabales</taxon>
        <taxon>Fabaceae</taxon>
        <taxon>Papilionoideae</taxon>
        <taxon>50 kb inversion clade</taxon>
        <taxon>NPAAA clade</taxon>
        <taxon>Hologalegina</taxon>
        <taxon>IRL clade</taxon>
        <taxon>Trifolieae</taxon>
        <taxon>Medicago</taxon>
    </lineage>
</organism>
<proteinExistence type="inferred from homology"/>
<evidence type="ECO:0000256" key="2">
    <source>
        <dbReference type="ARBA" id="ARBA00022723"/>
    </source>
</evidence>
<evidence type="ECO:0000256" key="1">
    <source>
        <dbReference type="ARBA" id="ARBA00005889"/>
    </source>
</evidence>
<dbReference type="InterPro" id="IPR006564">
    <property type="entry name" value="Znf_PMZ"/>
</dbReference>
<dbReference type="Pfam" id="PF04434">
    <property type="entry name" value="SWIM"/>
    <property type="match status" value="1"/>
</dbReference>
<evidence type="ECO:0000256" key="5">
    <source>
        <dbReference type="PROSITE-ProRule" id="PRU00325"/>
    </source>
</evidence>
<keyword evidence="3 5" id="KW-0863">Zinc-finger</keyword>
<evidence type="ECO:0000259" key="7">
    <source>
        <dbReference type="PROSITE" id="PS50966"/>
    </source>
</evidence>
<dbReference type="PANTHER" id="PTHR31669:SF293">
    <property type="entry name" value="PROTEIN FAR1-RELATED SEQUENCE"/>
    <property type="match status" value="1"/>
</dbReference>
<feature type="domain" description="SWIM-type" evidence="7">
    <location>
        <begin position="555"/>
        <end position="591"/>
    </location>
</feature>
<sequence length="686" mass="79594">MKDDSMHSKPCHEMTDMDGDFTMVVSNDTHVSALDVKPLNSEPPSKPPLEPIEGMEFKSFEEAKSYYTRYAQNKGFSFRMGRVTKSRTNGMIIGQEILCSKEGFRAKKYVKQGNSSLITHDETRVGCKARLYLKKNNDIWIVSRFVSDHNHQLFSPRSAQSLRVHRKKTKVQKTLTDVLDESGLGKTTSILCTESGGIDNFGSSQQDVINYLSVQRQKQFENRDAQLMLSYFKNCQLKNTGFFYAFQMDAEGKLTNCFWVDSRSRVAYKYFGDVVTFDPTYLKNKYKTPFVPITGVNHHQQSILFGCALLWDEAVESFDWLLSTWLEAMSGVCPKTVITDQHTAITNAVARVFPKVNHHYCMWHIEEKVPEHMDHIYHGHSEFKNHFYKCIHQSITIEEFDSEWEAMVDKYGLQDNQWLEKIYSIRSKWIPAYVHHNFCAGMSTTQRSESMNKFFKDFLNSSTPLSKFLTQYEKALDARYNEEREKTVKTMNSKPLLRTLYPMEEEASKIYTGKLFEIFQDELVGSQMFTTEKVEFSDEVATYKVHEIYKEKPNYHVAFHVTSKEATCTCHKFESFGILCRHILTVFLKKKVHYLPSQYVLQRWTRNAKKEKFEGLTIEEFQEGGNEASSTSLFNSVMVRSLEFSERASRSKKHHDIAIQCLQNAIAKLDLIELEESNEEFVNSTS</sequence>
<dbReference type="SMART" id="SM00575">
    <property type="entry name" value="ZnF_PMZ"/>
    <property type="match status" value="1"/>
</dbReference>
<comment type="caution">
    <text evidence="8">The sequence shown here is derived from an EMBL/GenBank/DDBJ whole genome shotgun (WGS) entry which is preliminary data.</text>
</comment>
<comment type="subcellular location">
    <subcellularLocation>
        <location evidence="6">Nucleus</location>
    </subcellularLocation>
</comment>
<comment type="function">
    <text evidence="6">Putative transcription activator involved in regulating light control of development.</text>
</comment>
<dbReference type="Proteomes" id="UP000265566">
    <property type="component" value="Chromosome 1"/>
</dbReference>
<dbReference type="AlphaFoldDB" id="A0A396JW00"/>
<dbReference type="InterPro" id="IPR018289">
    <property type="entry name" value="MULE_transposase_dom"/>
</dbReference>
<dbReference type="Pfam" id="PF10551">
    <property type="entry name" value="MULE"/>
    <property type="match status" value="1"/>
</dbReference>
<evidence type="ECO:0000256" key="4">
    <source>
        <dbReference type="ARBA" id="ARBA00022833"/>
    </source>
</evidence>
<dbReference type="Gramene" id="rna5817">
    <property type="protein sequence ID" value="RHN81732.1"/>
    <property type="gene ID" value="gene5817"/>
</dbReference>
<dbReference type="InterPro" id="IPR004330">
    <property type="entry name" value="FAR1_DNA_bnd_dom"/>
</dbReference>
<dbReference type="InterPro" id="IPR031052">
    <property type="entry name" value="FHY3/FAR1"/>
</dbReference>
<evidence type="ECO:0000256" key="6">
    <source>
        <dbReference type="RuleBase" id="RU367018"/>
    </source>
</evidence>
<dbReference type="InterPro" id="IPR007527">
    <property type="entry name" value="Znf_SWIM"/>
</dbReference>
<keyword evidence="4 6" id="KW-0862">Zinc</keyword>
<dbReference type="GO" id="GO:0005634">
    <property type="term" value="C:nucleus"/>
    <property type="evidence" value="ECO:0007669"/>
    <property type="project" value="UniProtKB-SubCell"/>
</dbReference>
<dbReference type="PANTHER" id="PTHR31669">
    <property type="entry name" value="PROTEIN FAR1-RELATED SEQUENCE 10-RELATED"/>
    <property type="match status" value="1"/>
</dbReference>
<keyword evidence="6" id="KW-0539">Nucleus</keyword>
<accession>A0A396JW00</accession>
<keyword evidence="2 6" id="KW-0479">Metal-binding</keyword>
<comment type="similarity">
    <text evidence="1 6">Belongs to the FHY3/FAR1 family.</text>
</comment>
<dbReference type="Pfam" id="PF03101">
    <property type="entry name" value="FAR1"/>
    <property type="match status" value="1"/>
</dbReference>
<protein>
    <recommendedName>
        <fullName evidence="6">Protein FAR1-RELATED SEQUENCE</fullName>
    </recommendedName>
</protein>
<gene>
    <name evidence="8" type="ORF">MtrunA17_Chr1g0202341</name>
</gene>
<name>A0A396JW00_MEDTR</name>
<dbReference type="GO" id="GO:0008270">
    <property type="term" value="F:zinc ion binding"/>
    <property type="evidence" value="ECO:0007669"/>
    <property type="project" value="UniProtKB-UniRule"/>
</dbReference>
<evidence type="ECO:0000313" key="8">
    <source>
        <dbReference type="EMBL" id="RHN81732.1"/>
    </source>
</evidence>